<comment type="caution">
    <text evidence="1">The sequence shown here is derived from an EMBL/GenBank/DDBJ whole genome shotgun (WGS) entry which is preliminary data.</text>
</comment>
<dbReference type="EMBL" id="QJKJ01001757">
    <property type="protein sequence ID" value="RDY06076.1"/>
    <property type="molecule type" value="Genomic_DNA"/>
</dbReference>
<evidence type="ECO:0000313" key="2">
    <source>
        <dbReference type="Proteomes" id="UP000257109"/>
    </source>
</evidence>
<protein>
    <submittedName>
        <fullName evidence="1">Uncharacterized protein</fullName>
    </submittedName>
</protein>
<dbReference type="Proteomes" id="UP000257109">
    <property type="component" value="Unassembled WGS sequence"/>
</dbReference>
<name>A0A371HTG7_MUCPR</name>
<gene>
    <name evidence="1" type="ORF">CR513_10012</name>
</gene>
<proteinExistence type="predicted"/>
<keyword evidence="2" id="KW-1185">Reference proteome</keyword>
<reference evidence="1" key="1">
    <citation type="submission" date="2018-05" db="EMBL/GenBank/DDBJ databases">
        <title>Draft genome of Mucuna pruriens seed.</title>
        <authorList>
            <person name="Nnadi N.E."/>
            <person name="Vos R."/>
            <person name="Hasami M.H."/>
            <person name="Devisetty U.K."/>
            <person name="Aguiy J.C."/>
        </authorList>
    </citation>
    <scope>NUCLEOTIDE SEQUENCE [LARGE SCALE GENOMIC DNA]</scope>
    <source>
        <strain evidence="1">JCA_2017</strain>
    </source>
</reference>
<sequence length="78" mass="8257">MLTPSDQRIAAISLIDLASGGALMDKTPIIARLLISNMAKIGKPVERAHIFGEVARCRPASANRATSMLNLHFGGALD</sequence>
<evidence type="ECO:0000313" key="1">
    <source>
        <dbReference type="EMBL" id="RDY06076.1"/>
    </source>
</evidence>
<dbReference type="AlphaFoldDB" id="A0A371HTG7"/>
<feature type="non-terminal residue" evidence="1">
    <location>
        <position position="1"/>
    </location>
</feature>
<accession>A0A371HTG7</accession>
<organism evidence="1 2">
    <name type="scientific">Mucuna pruriens</name>
    <name type="common">Velvet bean</name>
    <name type="synonym">Dolichos pruriens</name>
    <dbReference type="NCBI Taxonomy" id="157652"/>
    <lineage>
        <taxon>Eukaryota</taxon>
        <taxon>Viridiplantae</taxon>
        <taxon>Streptophyta</taxon>
        <taxon>Embryophyta</taxon>
        <taxon>Tracheophyta</taxon>
        <taxon>Spermatophyta</taxon>
        <taxon>Magnoliopsida</taxon>
        <taxon>eudicotyledons</taxon>
        <taxon>Gunneridae</taxon>
        <taxon>Pentapetalae</taxon>
        <taxon>rosids</taxon>
        <taxon>fabids</taxon>
        <taxon>Fabales</taxon>
        <taxon>Fabaceae</taxon>
        <taxon>Papilionoideae</taxon>
        <taxon>50 kb inversion clade</taxon>
        <taxon>NPAAA clade</taxon>
        <taxon>indigoferoid/millettioid clade</taxon>
        <taxon>Phaseoleae</taxon>
        <taxon>Mucuna</taxon>
    </lineage>
</organism>